<dbReference type="Proteomes" id="UP001152888">
    <property type="component" value="Unassembled WGS sequence"/>
</dbReference>
<evidence type="ECO:0000313" key="2">
    <source>
        <dbReference type="Proteomes" id="UP001152888"/>
    </source>
</evidence>
<sequence>MSVFQLLIKLNYDSNDVEDHRHVPTIAHCKIFIVDNGNINMKFSTAVISKCKVHNYWEEERKRLISLSVESEFEKG</sequence>
<name>A0A9P0JR44_ACAOB</name>
<accession>A0A9P0JR44</accession>
<evidence type="ECO:0000313" key="1">
    <source>
        <dbReference type="EMBL" id="CAH1958654.1"/>
    </source>
</evidence>
<comment type="caution">
    <text evidence="1">The sequence shown here is derived from an EMBL/GenBank/DDBJ whole genome shotgun (WGS) entry which is preliminary data.</text>
</comment>
<gene>
    <name evidence="1" type="ORF">ACAOBT_LOCUS2758</name>
</gene>
<proteinExistence type="predicted"/>
<dbReference type="AlphaFoldDB" id="A0A9P0JR44"/>
<keyword evidence="2" id="KW-1185">Reference proteome</keyword>
<protein>
    <submittedName>
        <fullName evidence="1">Uncharacterized protein</fullName>
    </submittedName>
</protein>
<reference evidence="1" key="1">
    <citation type="submission" date="2022-03" db="EMBL/GenBank/DDBJ databases">
        <authorList>
            <person name="Sayadi A."/>
        </authorList>
    </citation>
    <scope>NUCLEOTIDE SEQUENCE</scope>
</reference>
<dbReference type="EMBL" id="CAKOFQ010006678">
    <property type="protein sequence ID" value="CAH1958654.1"/>
    <property type="molecule type" value="Genomic_DNA"/>
</dbReference>
<organism evidence="1 2">
    <name type="scientific">Acanthoscelides obtectus</name>
    <name type="common">Bean weevil</name>
    <name type="synonym">Bruchus obtectus</name>
    <dbReference type="NCBI Taxonomy" id="200917"/>
    <lineage>
        <taxon>Eukaryota</taxon>
        <taxon>Metazoa</taxon>
        <taxon>Ecdysozoa</taxon>
        <taxon>Arthropoda</taxon>
        <taxon>Hexapoda</taxon>
        <taxon>Insecta</taxon>
        <taxon>Pterygota</taxon>
        <taxon>Neoptera</taxon>
        <taxon>Endopterygota</taxon>
        <taxon>Coleoptera</taxon>
        <taxon>Polyphaga</taxon>
        <taxon>Cucujiformia</taxon>
        <taxon>Chrysomeloidea</taxon>
        <taxon>Chrysomelidae</taxon>
        <taxon>Bruchinae</taxon>
        <taxon>Bruchini</taxon>
        <taxon>Acanthoscelides</taxon>
    </lineage>
</organism>